<evidence type="ECO:0000313" key="7">
    <source>
        <dbReference type="Proteomes" id="UP001477278"/>
    </source>
</evidence>
<dbReference type="InterPro" id="IPR000014">
    <property type="entry name" value="PAS"/>
</dbReference>
<dbReference type="PROSITE" id="PS51257">
    <property type="entry name" value="PROKAR_LIPOPROTEIN"/>
    <property type="match status" value="1"/>
</dbReference>
<keyword evidence="7" id="KW-1185">Reference proteome</keyword>
<keyword evidence="2" id="KW-0812">Transmembrane</keyword>
<dbReference type="InterPro" id="IPR035919">
    <property type="entry name" value="EAL_sf"/>
</dbReference>
<evidence type="ECO:0000259" key="3">
    <source>
        <dbReference type="PROSITE" id="PS50112"/>
    </source>
</evidence>
<feature type="coiled-coil region" evidence="1">
    <location>
        <begin position="148"/>
        <end position="182"/>
    </location>
</feature>
<dbReference type="Gene3D" id="3.20.20.450">
    <property type="entry name" value="EAL domain"/>
    <property type="match status" value="1"/>
</dbReference>
<dbReference type="InterPro" id="IPR035965">
    <property type="entry name" value="PAS-like_dom_sf"/>
</dbReference>
<dbReference type="PROSITE" id="PS50883">
    <property type="entry name" value="EAL"/>
    <property type="match status" value="1"/>
</dbReference>
<keyword evidence="1" id="KW-0175">Coiled coil</keyword>
<feature type="domain" description="EAL" evidence="4">
    <location>
        <begin position="531"/>
        <end position="788"/>
    </location>
</feature>
<dbReference type="InterPro" id="IPR029787">
    <property type="entry name" value="Nucleotide_cyclase"/>
</dbReference>
<comment type="caution">
    <text evidence="6">The sequence shown here is derived from an EMBL/GenBank/DDBJ whole genome shotgun (WGS) entry which is preliminary data.</text>
</comment>
<evidence type="ECO:0000259" key="5">
    <source>
        <dbReference type="PROSITE" id="PS50887"/>
    </source>
</evidence>
<dbReference type="NCBIfam" id="TIGR00254">
    <property type="entry name" value="GGDEF"/>
    <property type="match status" value="1"/>
</dbReference>
<dbReference type="Gene3D" id="3.30.70.270">
    <property type="match status" value="1"/>
</dbReference>
<dbReference type="PANTHER" id="PTHR44757">
    <property type="entry name" value="DIGUANYLATE CYCLASE DGCP"/>
    <property type="match status" value="1"/>
</dbReference>
<dbReference type="InterPro" id="IPR043128">
    <property type="entry name" value="Rev_trsase/Diguanyl_cyclase"/>
</dbReference>
<dbReference type="SUPFAM" id="SSF141868">
    <property type="entry name" value="EAL domain-like"/>
    <property type="match status" value="1"/>
</dbReference>
<dbReference type="InterPro" id="IPR001633">
    <property type="entry name" value="EAL_dom"/>
</dbReference>
<keyword evidence="2" id="KW-0472">Membrane</keyword>
<protein>
    <submittedName>
        <fullName evidence="6">EAL domain-containing protein</fullName>
    </submittedName>
</protein>
<dbReference type="SUPFAM" id="SSF55785">
    <property type="entry name" value="PYP-like sensor domain (PAS domain)"/>
    <property type="match status" value="1"/>
</dbReference>
<sequence length="788" mass="89742">MAYKIKSEKSSECVLAKKRNMKYIVVFLILALACTFSIFLLYTKSVITLNKSFNNYSRVAQAVSDIRKHTLLSQLSLVDLIYIPNKHGLENIASQNDHYDNQVNRAFDLLGKEFVGDKSRVDTVKRVYLDWLSVREQIIARIRLNEEKSLLLNQLQQNTQNIKKINKQLEFLTNTAESKANNITQTSYNGSLEYLRIELLILVLLASCLLIVFYTFQRYITNEKQAVSSQLAWSNKLLESSPDAMIISDRDGVISQVNKSAEDLFGYSKSEFVKLNIATLMPKRFVNHHEKIALFFNHSSARMMGLGKTLYALNKQEKEFPVEISLNLAELNNRKVAITVIRDISEKKQNEAKLIHQANYDLLTNLPNRKLINDRLDQAISRANLSNNKFGVLFIDLDHFKKANDLHGHEFGDKLLICIANVLRDLLRVEDTIGRLGGDEYLVIIPDIIHSESLTNIVEKILLAIECIEPIDGKSVQIGASIGISIYPDCGRNCDQLIRNADLAMYDAKKSLGKSSYSYFEDAMFIQTAEYYALEIALQQAYENNEFYLVYQPKFEIKSQNIIGFEALLRWNNFRFSHLVPEDYIPILEKKNLINKVGDFVLKTSLEAIKHWQDLTGKELHVAVNISPYQMKDPTFSRSIEKLLETYQLDGRCLEIELTEQTLIEPSLMLDQALANLRKIGVGIALDDFGTCYSSLQYLANYPITSIKVDKSFVSGINNNNFNEIKVVLVNTIVSLGSSLNLMVTAEGIELEEQIKHLLNINCDYGQGYYFSKPLTSENIISLLVKDA</sequence>
<evidence type="ECO:0000256" key="2">
    <source>
        <dbReference type="SAM" id="Phobius"/>
    </source>
</evidence>
<dbReference type="CDD" id="cd00130">
    <property type="entry name" value="PAS"/>
    <property type="match status" value="1"/>
</dbReference>
<dbReference type="CDD" id="cd01949">
    <property type="entry name" value="GGDEF"/>
    <property type="match status" value="1"/>
</dbReference>
<dbReference type="SMART" id="SM00052">
    <property type="entry name" value="EAL"/>
    <property type="match status" value="1"/>
</dbReference>
<dbReference type="CDD" id="cd01948">
    <property type="entry name" value="EAL"/>
    <property type="match status" value="1"/>
</dbReference>
<dbReference type="InterPro" id="IPR000160">
    <property type="entry name" value="GGDEF_dom"/>
</dbReference>
<dbReference type="Pfam" id="PF00990">
    <property type="entry name" value="GGDEF"/>
    <property type="match status" value="1"/>
</dbReference>
<evidence type="ECO:0000313" key="6">
    <source>
        <dbReference type="EMBL" id="MEO3682172.1"/>
    </source>
</evidence>
<dbReference type="RefSeq" id="WP_182756366.1">
    <property type="nucleotide sequence ID" value="NZ_JAACRJ010000002.1"/>
</dbReference>
<name>A0ABV0FQG7_9GAMM</name>
<dbReference type="PANTHER" id="PTHR44757:SF2">
    <property type="entry name" value="BIOFILM ARCHITECTURE MAINTENANCE PROTEIN MBAA"/>
    <property type="match status" value="1"/>
</dbReference>
<proteinExistence type="predicted"/>
<dbReference type="SMART" id="SM00267">
    <property type="entry name" value="GGDEF"/>
    <property type="match status" value="1"/>
</dbReference>
<dbReference type="PROSITE" id="PS50112">
    <property type="entry name" value="PAS"/>
    <property type="match status" value="1"/>
</dbReference>
<accession>A0ABV0FQG7</accession>
<dbReference type="InterPro" id="IPR052155">
    <property type="entry name" value="Biofilm_reg_signaling"/>
</dbReference>
<evidence type="ECO:0000256" key="1">
    <source>
        <dbReference type="SAM" id="Coils"/>
    </source>
</evidence>
<reference evidence="6 7" key="1">
    <citation type="submission" date="2024-05" db="EMBL/GenBank/DDBJ databases">
        <title>Genome sequencing of Marine Estuary Bacteria, Shewanella vesiculosa and S. baltica, and Pseudomonas syringae.</title>
        <authorList>
            <person name="Gurung A."/>
            <person name="Maclea K.S."/>
        </authorList>
    </citation>
    <scope>NUCLEOTIDE SEQUENCE [LARGE SCALE GENOMIC DNA]</scope>
    <source>
        <strain evidence="6 7">1A</strain>
    </source>
</reference>
<gene>
    <name evidence="6" type="ORF">ABHN84_07670</name>
</gene>
<organism evidence="6 7">
    <name type="scientific">Shewanella vesiculosa</name>
    <dbReference type="NCBI Taxonomy" id="518738"/>
    <lineage>
        <taxon>Bacteria</taxon>
        <taxon>Pseudomonadati</taxon>
        <taxon>Pseudomonadota</taxon>
        <taxon>Gammaproteobacteria</taxon>
        <taxon>Alteromonadales</taxon>
        <taxon>Shewanellaceae</taxon>
        <taxon>Shewanella</taxon>
    </lineage>
</organism>
<dbReference type="PROSITE" id="PS50887">
    <property type="entry name" value="GGDEF"/>
    <property type="match status" value="1"/>
</dbReference>
<evidence type="ECO:0000259" key="4">
    <source>
        <dbReference type="PROSITE" id="PS50883"/>
    </source>
</evidence>
<dbReference type="Proteomes" id="UP001477278">
    <property type="component" value="Unassembled WGS sequence"/>
</dbReference>
<feature type="transmembrane region" description="Helical" evidence="2">
    <location>
        <begin position="21"/>
        <end position="42"/>
    </location>
</feature>
<feature type="domain" description="GGDEF" evidence="5">
    <location>
        <begin position="388"/>
        <end position="522"/>
    </location>
</feature>
<dbReference type="NCBIfam" id="TIGR00229">
    <property type="entry name" value="sensory_box"/>
    <property type="match status" value="1"/>
</dbReference>
<dbReference type="SUPFAM" id="SSF55073">
    <property type="entry name" value="Nucleotide cyclase"/>
    <property type="match status" value="1"/>
</dbReference>
<dbReference type="GeneID" id="90570300"/>
<feature type="domain" description="PAS" evidence="3">
    <location>
        <begin position="236"/>
        <end position="273"/>
    </location>
</feature>
<dbReference type="Gene3D" id="3.30.450.20">
    <property type="entry name" value="PAS domain"/>
    <property type="match status" value="1"/>
</dbReference>
<dbReference type="Pfam" id="PF00563">
    <property type="entry name" value="EAL"/>
    <property type="match status" value="1"/>
</dbReference>
<dbReference type="SMART" id="SM00091">
    <property type="entry name" value="PAS"/>
    <property type="match status" value="1"/>
</dbReference>
<dbReference type="Pfam" id="PF13426">
    <property type="entry name" value="PAS_9"/>
    <property type="match status" value="1"/>
</dbReference>
<dbReference type="EMBL" id="JBDPZN010000002">
    <property type="protein sequence ID" value="MEO3682172.1"/>
    <property type="molecule type" value="Genomic_DNA"/>
</dbReference>
<keyword evidence="2" id="KW-1133">Transmembrane helix</keyword>